<comment type="similarity">
    <text evidence="3 13">Belongs to the cytochrome P450 family.</text>
</comment>
<accession>A0A194XKI7</accession>
<evidence type="ECO:0000256" key="5">
    <source>
        <dbReference type="ARBA" id="ARBA00022692"/>
    </source>
</evidence>
<dbReference type="PRINTS" id="PR00385">
    <property type="entry name" value="P450"/>
</dbReference>
<dbReference type="InterPro" id="IPR002401">
    <property type="entry name" value="Cyt_P450_E_grp-I"/>
</dbReference>
<feature type="binding site" description="axial binding residue" evidence="12">
    <location>
        <position position="435"/>
    </location>
    <ligand>
        <name>heme</name>
        <dbReference type="ChEBI" id="CHEBI:30413"/>
    </ligand>
    <ligandPart>
        <name>Fe</name>
        <dbReference type="ChEBI" id="CHEBI:18248"/>
    </ligandPart>
</feature>
<keyword evidence="4 12" id="KW-0349">Heme</keyword>
<dbReference type="PANTHER" id="PTHR24305">
    <property type="entry name" value="CYTOCHROME P450"/>
    <property type="match status" value="1"/>
</dbReference>
<dbReference type="GeneID" id="28826484"/>
<organism evidence="14 15">
    <name type="scientific">Mollisia scopiformis</name>
    <name type="common">Conifer needle endophyte fungus</name>
    <name type="synonym">Phialocephala scopiformis</name>
    <dbReference type="NCBI Taxonomy" id="149040"/>
    <lineage>
        <taxon>Eukaryota</taxon>
        <taxon>Fungi</taxon>
        <taxon>Dikarya</taxon>
        <taxon>Ascomycota</taxon>
        <taxon>Pezizomycotina</taxon>
        <taxon>Leotiomycetes</taxon>
        <taxon>Helotiales</taxon>
        <taxon>Mollisiaceae</taxon>
        <taxon>Mollisia</taxon>
    </lineage>
</organism>
<dbReference type="InterPro" id="IPR050121">
    <property type="entry name" value="Cytochrome_P450_monoxygenase"/>
</dbReference>
<dbReference type="AlphaFoldDB" id="A0A194XKI7"/>
<evidence type="ECO:0000256" key="12">
    <source>
        <dbReference type="PIRSR" id="PIRSR602401-1"/>
    </source>
</evidence>
<dbReference type="GO" id="GO:0016705">
    <property type="term" value="F:oxidoreductase activity, acting on paired donors, with incorporation or reduction of molecular oxygen"/>
    <property type="evidence" value="ECO:0007669"/>
    <property type="project" value="InterPro"/>
</dbReference>
<sequence>MSSKQGLLTFTTLFILSGLLVTAYLATLVIYRVFFHPLAKYPGPFIAKVTDLYSVYHAWKADRHIDFQRCHQKYGNVFRYGPNRLSFNTQTALQTINSAKANTRKADFYKSLITPTGPSILSAISDDVHARKKRVLSQCFSDRAMKSAEDYTLFHIRKFCEKLATSTEAVDMSKWTTYLTGDVLGELCFGSSFNMLTETKNRFLMDLINLTARFALVCGSTIPLQHTPIPKLFFSDLLAGRLEFRSYALAQATERTKIKDSERRDFYHYLMEAKNPDTNERFDEREIWSEAGNLIVAGTDTTSTTLASTFFYFTRNPDVLERAKKEVREVFKDCDIEDIRTGEKLSSCKYLRACLDESMRMSPPLPGILARVVLPGGIMINSHVIPAGVEVGVAPYALHHNEQYHKDSFVYNPERFLDKGIVEGWAPFSYGPRACIGKAMAYMEMMCTMARVLKMFDLKGVGSLGERVDGMGGKAEEYRIEDFFVCHKFGPMVEFSKA</sequence>
<dbReference type="SUPFAM" id="SSF48264">
    <property type="entry name" value="Cytochrome P450"/>
    <property type="match status" value="1"/>
</dbReference>
<name>A0A194XKI7_MOLSC</name>
<dbReference type="InterPro" id="IPR001128">
    <property type="entry name" value="Cyt_P450"/>
</dbReference>
<keyword evidence="11" id="KW-0472">Membrane</keyword>
<evidence type="ECO:0000313" key="15">
    <source>
        <dbReference type="Proteomes" id="UP000070700"/>
    </source>
</evidence>
<comment type="subcellular location">
    <subcellularLocation>
        <location evidence="2">Membrane</location>
    </subcellularLocation>
</comment>
<dbReference type="GO" id="GO:0016020">
    <property type="term" value="C:membrane"/>
    <property type="evidence" value="ECO:0007669"/>
    <property type="project" value="UniProtKB-SubCell"/>
</dbReference>
<keyword evidence="5" id="KW-0812">Transmembrane</keyword>
<dbReference type="PRINTS" id="PR00463">
    <property type="entry name" value="EP450I"/>
</dbReference>
<keyword evidence="10 13" id="KW-0503">Monooxygenase</keyword>
<evidence type="ECO:0000256" key="4">
    <source>
        <dbReference type="ARBA" id="ARBA00022617"/>
    </source>
</evidence>
<evidence type="ECO:0000256" key="3">
    <source>
        <dbReference type="ARBA" id="ARBA00010617"/>
    </source>
</evidence>
<evidence type="ECO:0000256" key="13">
    <source>
        <dbReference type="RuleBase" id="RU000461"/>
    </source>
</evidence>
<keyword evidence="7" id="KW-1133">Transmembrane helix</keyword>
<evidence type="ECO:0000256" key="10">
    <source>
        <dbReference type="ARBA" id="ARBA00023033"/>
    </source>
</evidence>
<proteinExistence type="inferred from homology"/>
<dbReference type="PROSITE" id="PS00086">
    <property type="entry name" value="CYTOCHROME_P450"/>
    <property type="match status" value="1"/>
</dbReference>
<dbReference type="RefSeq" id="XP_018075028.1">
    <property type="nucleotide sequence ID" value="XM_018216758.1"/>
</dbReference>
<evidence type="ECO:0000256" key="11">
    <source>
        <dbReference type="ARBA" id="ARBA00023136"/>
    </source>
</evidence>
<keyword evidence="15" id="KW-1185">Reference proteome</keyword>
<dbReference type="PANTHER" id="PTHR24305:SF237">
    <property type="entry name" value="CYTOCHROME P450 MONOOXYGENASE ATNE-RELATED"/>
    <property type="match status" value="1"/>
</dbReference>
<comment type="cofactor">
    <cofactor evidence="1 12">
        <name>heme</name>
        <dbReference type="ChEBI" id="CHEBI:30413"/>
    </cofactor>
</comment>
<reference evidence="14 15" key="1">
    <citation type="submission" date="2015-10" db="EMBL/GenBank/DDBJ databases">
        <title>Full genome of DAOMC 229536 Phialocephala scopiformis, a fungal endophyte of spruce producing the potent anti-insectan compound rugulosin.</title>
        <authorList>
            <consortium name="DOE Joint Genome Institute"/>
            <person name="Walker A.K."/>
            <person name="Frasz S.L."/>
            <person name="Seifert K.A."/>
            <person name="Miller J.D."/>
            <person name="Mondo S.J."/>
            <person name="Labutti K."/>
            <person name="Lipzen A."/>
            <person name="Dockter R."/>
            <person name="Kennedy M."/>
            <person name="Grigoriev I.V."/>
            <person name="Spatafora J.W."/>
        </authorList>
    </citation>
    <scope>NUCLEOTIDE SEQUENCE [LARGE SCALE GENOMIC DNA]</scope>
    <source>
        <strain evidence="14 15">CBS 120377</strain>
    </source>
</reference>
<protein>
    <submittedName>
        <fullName evidence="14">Cytochrome P450</fullName>
    </submittedName>
</protein>
<dbReference type="FunFam" id="1.10.630.10:FF:000063">
    <property type="entry name" value="Cytochrome P450 monooxygenase"/>
    <property type="match status" value="1"/>
</dbReference>
<dbReference type="CDD" id="cd11061">
    <property type="entry name" value="CYP67-like"/>
    <property type="match status" value="1"/>
</dbReference>
<evidence type="ECO:0000256" key="2">
    <source>
        <dbReference type="ARBA" id="ARBA00004370"/>
    </source>
</evidence>
<dbReference type="Gene3D" id="1.10.630.10">
    <property type="entry name" value="Cytochrome P450"/>
    <property type="match status" value="1"/>
</dbReference>
<dbReference type="KEGG" id="psco:LY89DRAFT_695272"/>
<dbReference type="InterPro" id="IPR036396">
    <property type="entry name" value="Cyt_P450_sf"/>
</dbReference>
<evidence type="ECO:0000313" key="14">
    <source>
        <dbReference type="EMBL" id="KUJ20673.1"/>
    </source>
</evidence>
<keyword evidence="8 13" id="KW-0560">Oxidoreductase</keyword>
<dbReference type="GO" id="GO:0020037">
    <property type="term" value="F:heme binding"/>
    <property type="evidence" value="ECO:0007669"/>
    <property type="project" value="InterPro"/>
</dbReference>
<dbReference type="InterPro" id="IPR017972">
    <property type="entry name" value="Cyt_P450_CS"/>
</dbReference>
<dbReference type="Proteomes" id="UP000070700">
    <property type="component" value="Unassembled WGS sequence"/>
</dbReference>
<dbReference type="GO" id="GO:1902181">
    <property type="term" value="P:verruculogen biosynthetic process"/>
    <property type="evidence" value="ECO:0007669"/>
    <property type="project" value="UniProtKB-ARBA"/>
</dbReference>
<dbReference type="EMBL" id="KQ947409">
    <property type="protein sequence ID" value="KUJ20673.1"/>
    <property type="molecule type" value="Genomic_DNA"/>
</dbReference>
<dbReference type="InParanoid" id="A0A194XKI7"/>
<keyword evidence="9 12" id="KW-0408">Iron</keyword>
<dbReference type="STRING" id="149040.A0A194XKI7"/>
<dbReference type="OrthoDB" id="1470350at2759"/>
<evidence type="ECO:0000256" key="1">
    <source>
        <dbReference type="ARBA" id="ARBA00001971"/>
    </source>
</evidence>
<evidence type="ECO:0000256" key="8">
    <source>
        <dbReference type="ARBA" id="ARBA00023002"/>
    </source>
</evidence>
<gene>
    <name evidence="14" type="ORF">LY89DRAFT_695272</name>
</gene>
<evidence type="ECO:0000256" key="6">
    <source>
        <dbReference type="ARBA" id="ARBA00022723"/>
    </source>
</evidence>
<evidence type="ECO:0000256" key="7">
    <source>
        <dbReference type="ARBA" id="ARBA00022989"/>
    </source>
</evidence>
<keyword evidence="6 12" id="KW-0479">Metal-binding</keyword>
<evidence type="ECO:0000256" key="9">
    <source>
        <dbReference type="ARBA" id="ARBA00023004"/>
    </source>
</evidence>
<dbReference type="GO" id="GO:0004497">
    <property type="term" value="F:monooxygenase activity"/>
    <property type="evidence" value="ECO:0007669"/>
    <property type="project" value="UniProtKB-KW"/>
</dbReference>
<dbReference type="Pfam" id="PF00067">
    <property type="entry name" value="p450"/>
    <property type="match status" value="1"/>
</dbReference>
<dbReference type="GO" id="GO:0005506">
    <property type="term" value="F:iron ion binding"/>
    <property type="evidence" value="ECO:0007669"/>
    <property type="project" value="InterPro"/>
</dbReference>